<evidence type="ECO:0000256" key="16">
    <source>
        <dbReference type="ARBA" id="ARBA00023136"/>
    </source>
</evidence>
<comment type="similarity">
    <text evidence="4">Belongs to the pex2/pex10/pex12 family.</text>
</comment>
<keyword evidence="12" id="KW-0833">Ubl conjugation pathway</keyword>
<evidence type="ECO:0000256" key="7">
    <source>
        <dbReference type="ARBA" id="ARBA00022593"/>
    </source>
</evidence>
<keyword evidence="14" id="KW-0653">Protein transport</keyword>
<evidence type="ECO:0000256" key="18">
    <source>
        <dbReference type="ARBA" id="ARBA00041230"/>
    </source>
</evidence>
<evidence type="ECO:0000256" key="8">
    <source>
        <dbReference type="ARBA" id="ARBA00022679"/>
    </source>
</evidence>
<dbReference type="PANTHER" id="PTHR23350">
    <property type="entry name" value="PEROXISOME ASSEMBLY PROTEIN 10"/>
    <property type="match status" value="1"/>
</dbReference>
<keyword evidence="17" id="KW-0576">Peroxisome</keyword>
<keyword evidence="6" id="KW-0813">Transport</keyword>
<dbReference type="InterPro" id="IPR017907">
    <property type="entry name" value="Znf_RING_CS"/>
</dbReference>
<evidence type="ECO:0000313" key="22">
    <source>
        <dbReference type="Proteomes" id="UP001448207"/>
    </source>
</evidence>
<keyword evidence="13" id="KW-0862">Zinc</keyword>
<dbReference type="InterPro" id="IPR006845">
    <property type="entry name" value="Pex_N"/>
</dbReference>
<evidence type="ECO:0000256" key="13">
    <source>
        <dbReference type="ARBA" id="ARBA00022833"/>
    </source>
</evidence>
<dbReference type="EC" id="2.3.2.27" evidence="5"/>
<evidence type="ECO:0000256" key="15">
    <source>
        <dbReference type="ARBA" id="ARBA00022989"/>
    </source>
</evidence>
<evidence type="ECO:0000256" key="6">
    <source>
        <dbReference type="ARBA" id="ARBA00022448"/>
    </source>
</evidence>
<gene>
    <name evidence="21" type="ORF">J3Q64DRAFT_1091779</name>
</gene>
<dbReference type="PANTHER" id="PTHR23350:SF0">
    <property type="entry name" value="PEROXISOME BIOGENESIS FACTOR 10"/>
    <property type="match status" value="1"/>
</dbReference>
<accession>A0ABR3BJU3</accession>
<dbReference type="SMART" id="SM00184">
    <property type="entry name" value="RING"/>
    <property type="match status" value="1"/>
</dbReference>
<name>A0ABR3BJU3_PHYBL</name>
<comment type="caution">
    <text evidence="21">The sequence shown here is derived from an EMBL/GenBank/DDBJ whole genome shotgun (WGS) entry which is preliminary data.</text>
</comment>
<dbReference type="Proteomes" id="UP001448207">
    <property type="component" value="Unassembled WGS sequence"/>
</dbReference>
<dbReference type="PROSITE" id="PS00518">
    <property type="entry name" value="ZF_RING_1"/>
    <property type="match status" value="1"/>
</dbReference>
<dbReference type="InterPro" id="IPR025654">
    <property type="entry name" value="PEX2/10"/>
</dbReference>
<dbReference type="PROSITE" id="PS50089">
    <property type="entry name" value="ZF_RING_2"/>
    <property type="match status" value="1"/>
</dbReference>
<keyword evidence="8" id="KW-0808">Transferase</keyword>
<protein>
    <recommendedName>
        <fullName evidence="5">RING-type E3 ubiquitin transferase</fullName>
        <ecNumber evidence="5">2.3.2.27</ecNumber>
    </recommendedName>
    <alternativeName>
        <fullName evidence="18">Peroxin-10</fullName>
    </alternativeName>
</protein>
<evidence type="ECO:0000256" key="3">
    <source>
        <dbReference type="ARBA" id="ARBA00004906"/>
    </source>
</evidence>
<dbReference type="InterPro" id="IPR013083">
    <property type="entry name" value="Znf_RING/FYVE/PHD"/>
</dbReference>
<evidence type="ECO:0000256" key="1">
    <source>
        <dbReference type="ARBA" id="ARBA00000900"/>
    </source>
</evidence>
<keyword evidence="11 19" id="KW-0863">Zinc-finger</keyword>
<evidence type="ECO:0000256" key="11">
    <source>
        <dbReference type="ARBA" id="ARBA00022771"/>
    </source>
</evidence>
<comment type="subcellular location">
    <subcellularLocation>
        <location evidence="2">Peroxisome membrane</location>
        <topology evidence="2">Multi-pass membrane protein</topology>
    </subcellularLocation>
</comment>
<feature type="domain" description="RING-type" evidence="20">
    <location>
        <begin position="272"/>
        <end position="310"/>
    </location>
</feature>
<evidence type="ECO:0000256" key="19">
    <source>
        <dbReference type="PROSITE-ProRule" id="PRU00175"/>
    </source>
</evidence>
<keyword evidence="10" id="KW-0479">Metal-binding</keyword>
<keyword evidence="16" id="KW-0472">Membrane</keyword>
<evidence type="ECO:0000313" key="21">
    <source>
        <dbReference type="EMBL" id="KAL0098182.1"/>
    </source>
</evidence>
<dbReference type="Gene3D" id="3.30.40.10">
    <property type="entry name" value="Zinc/RING finger domain, C3HC4 (zinc finger)"/>
    <property type="match status" value="1"/>
</dbReference>
<dbReference type="InterPro" id="IPR001841">
    <property type="entry name" value="Znf_RING"/>
</dbReference>
<keyword evidence="22" id="KW-1185">Reference proteome</keyword>
<dbReference type="CDD" id="cd16527">
    <property type="entry name" value="RING-HC_PEX10"/>
    <property type="match status" value="1"/>
</dbReference>
<evidence type="ECO:0000256" key="4">
    <source>
        <dbReference type="ARBA" id="ARBA00008704"/>
    </source>
</evidence>
<evidence type="ECO:0000256" key="14">
    <source>
        <dbReference type="ARBA" id="ARBA00022927"/>
    </source>
</evidence>
<keyword evidence="15" id="KW-1133">Transmembrane helix</keyword>
<keyword evidence="7" id="KW-0962">Peroxisome biogenesis</keyword>
<evidence type="ECO:0000256" key="12">
    <source>
        <dbReference type="ARBA" id="ARBA00022786"/>
    </source>
</evidence>
<dbReference type="SUPFAM" id="SSF57850">
    <property type="entry name" value="RING/U-box"/>
    <property type="match status" value="1"/>
</dbReference>
<proteinExistence type="inferred from homology"/>
<comment type="catalytic activity">
    <reaction evidence="1">
        <text>S-ubiquitinyl-[E2 ubiquitin-conjugating enzyme]-L-cysteine + [acceptor protein]-L-lysine = [E2 ubiquitin-conjugating enzyme]-L-cysteine + N(6)-ubiquitinyl-[acceptor protein]-L-lysine.</text>
        <dbReference type="EC" id="2.3.2.27"/>
    </reaction>
</comment>
<keyword evidence="9" id="KW-0812">Transmembrane</keyword>
<comment type="pathway">
    <text evidence="3">Protein modification; protein ubiquitination.</text>
</comment>
<evidence type="ECO:0000256" key="17">
    <source>
        <dbReference type="ARBA" id="ARBA00023140"/>
    </source>
</evidence>
<evidence type="ECO:0000259" key="20">
    <source>
        <dbReference type="PROSITE" id="PS50089"/>
    </source>
</evidence>
<organism evidence="21 22">
    <name type="scientific">Phycomyces blakesleeanus</name>
    <dbReference type="NCBI Taxonomy" id="4837"/>
    <lineage>
        <taxon>Eukaryota</taxon>
        <taxon>Fungi</taxon>
        <taxon>Fungi incertae sedis</taxon>
        <taxon>Mucoromycota</taxon>
        <taxon>Mucoromycotina</taxon>
        <taxon>Mucoromycetes</taxon>
        <taxon>Mucorales</taxon>
        <taxon>Phycomycetaceae</taxon>
        <taxon>Phycomyces</taxon>
    </lineage>
</organism>
<dbReference type="Pfam" id="PF13639">
    <property type="entry name" value="zf-RING_2"/>
    <property type="match status" value="1"/>
</dbReference>
<dbReference type="EMBL" id="JBCLYO010000001">
    <property type="protein sequence ID" value="KAL0098182.1"/>
    <property type="molecule type" value="Genomic_DNA"/>
</dbReference>
<dbReference type="Pfam" id="PF04757">
    <property type="entry name" value="Pex2_Pex12"/>
    <property type="match status" value="1"/>
</dbReference>
<evidence type="ECO:0000256" key="2">
    <source>
        <dbReference type="ARBA" id="ARBA00004585"/>
    </source>
</evidence>
<evidence type="ECO:0000256" key="5">
    <source>
        <dbReference type="ARBA" id="ARBA00012483"/>
    </source>
</evidence>
<sequence length="324" mass="37829">MANPTLPMEFPRGAQPDIIRANQKDVYYQTILQEQMKSACQQFFGSRRQHQWQKEINAFADFSYHGLTTLLGTQTLGEEYCDLVQVGPSNTFPSVLRRASLVFSYSILPYLYQRTVAHLKKQRRRGQLKEDKPWKQHLAWIVERTPSLQEIFSKNIQPLHLALFYFFGTYYSFSKRLTGIRYIFTRQLGIHEERMGYEILGILIVLQLVIQTALAVRKRAVRLKEEKEKEKEREKIDSLPSAKVEEDDFDFMDKFEEEVESSLVAPKENQKCALCLEPRNSTTATPCGHLFCWSCVVEWCENKPECPLCRSNVNISHLIRLSNF</sequence>
<evidence type="ECO:0000256" key="10">
    <source>
        <dbReference type="ARBA" id="ARBA00022723"/>
    </source>
</evidence>
<reference evidence="21 22" key="1">
    <citation type="submission" date="2024-04" db="EMBL/GenBank/DDBJ databases">
        <title>Symmetric and asymmetric DNA N6-adenine methylation regulates different biological responses in Mucorales.</title>
        <authorList>
            <consortium name="Lawrence Berkeley National Laboratory"/>
            <person name="Lax C."/>
            <person name="Mondo S.J."/>
            <person name="Osorio-Concepcion M."/>
            <person name="Muszewska A."/>
            <person name="Corrochano-Luque M."/>
            <person name="Gutierrez G."/>
            <person name="Riley R."/>
            <person name="Lipzen A."/>
            <person name="Guo J."/>
            <person name="Hundley H."/>
            <person name="Amirebrahimi M."/>
            <person name="Ng V."/>
            <person name="Lorenzo-Gutierrez D."/>
            <person name="Binder U."/>
            <person name="Yang J."/>
            <person name="Song Y."/>
            <person name="Canovas D."/>
            <person name="Navarro E."/>
            <person name="Freitag M."/>
            <person name="Gabaldon T."/>
            <person name="Grigoriev I.V."/>
            <person name="Corrochano L.M."/>
            <person name="Nicolas F.E."/>
            <person name="Garre V."/>
        </authorList>
    </citation>
    <scope>NUCLEOTIDE SEQUENCE [LARGE SCALE GENOMIC DNA]</scope>
    <source>
        <strain evidence="21 22">L51</strain>
    </source>
</reference>
<evidence type="ECO:0000256" key="9">
    <source>
        <dbReference type="ARBA" id="ARBA00022692"/>
    </source>
</evidence>